<keyword evidence="3" id="KW-0560">Oxidoreductase</keyword>
<accession>A0A975AYT4</accession>
<evidence type="ECO:0000259" key="5">
    <source>
        <dbReference type="Pfam" id="PF00296"/>
    </source>
</evidence>
<dbReference type="InterPro" id="IPR036661">
    <property type="entry name" value="Luciferase-like_sf"/>
</dbReference>
<name>A0A975AYT4_9BACT</name>
<dbReference type="AlphaFoldDB" id="A0A975AYT4"/>
<keyword evidence="1" id="KW-0285">Flavoprotein</keyword>
<dbReference type="Pfam" id="PF00296">
    <property type="entry name" value="Bac_luciferase"/>
    <property type="match status" value="1"/>
</dbReference>
<dbReference type="KEGG" id="saqt:GJV85_02805"/>
<evidence type="ECO:0000256" key="3">
    <source>
        <dbReference type="ARBA" id="ARBA00023002"/>
    </source>
</evidence>
<dbReference type="PANTHER" id="PTHR30011">
    <property type="entry name" value="ALKANESULFONATE MONOOXYGENASE-RELATED"/>
    <property type="match status" value="1"/>
</dbReference>
<sequence length="306" mass="34571">MSIDKLSPEGFSIGVELPLDNDWSSKGILKREESDRPAGVPDMQEHIRLIKLVDELGYRAAWLRDVPLYDPKFGDAAQVYEIFTYLGFLAAHTKNILLGSAAIVLPLREPWLVRKAYNTLQVLSENRFLLGVASGDRPVEYPLFEKDFESRGAAFRKSLEIITGKKDLSMLRANNLQLLPHAPAPKVLVAGLAQQSPAYIGEHCNGWLAYPRTPQEHDKQVKLWREVASDDKPYVSFIHLDFKIDEDDAPIKRHWFGISTGKNGLIEELNAMKAAGVNHIGLQFRKNEDDLEDSIRKIAQEVLILF</sequence>
<dbReference type="RefSeq" id="WP_207562361.1">
    <property type="nucleotide sequence ID" value="NZ_CP046072.1"/>
</dbReference>
<reference evidence="6" key="2">
    <citation type="submission" date="2021-04" db="EMBL/GenBank/DDBJ databases">
        <title>Isolation and characterization of a novel species of the genus Sulfurimonas.</title>
        <authorList>
            <person name="Fukui M."/>
        </authorList>
    </citation>
    <scope>NUCLEOTIDE SEQUENCE</scope>
    <source>
        <strain evidence="6">H1576</strain>
    </source>
</reference>
<evidence type="ECO:0000256" key="2">
    <source>
        <dbReference type="ARBA" id="ARBA00022643"/>
    </source>
</evidence>
<evidence type="ECO:0000256" key="4">
    <source>
        <dbReference type="ARBA" id="ARBA00023033"/>
    </source>
</evidence>
<dbReference type="SUPFAM" id="SSF51679">
    <property type="entry name" value="Bacterial luciferase-like"/>
    <property type="match status" value="1"/>
</dbReference>
<feature type="domain" description="Luciferase-like" evidence="5">
    <location>
        <begin position="32"/>
        <end position="230"/>
    </location>
</feature>
<evidence type="ECO:0000256" key="1">
    <source>
        <dbReference type="ARBA" id="ARBA00022630"/>
    </source>
</evidence>
<dbReference type="GO" id="GO:0004497">
    <property type="term" value="F:monooxygenase activity"/>
    <property type="evidence" value="ECO:0007669"/>
    <property type="project" value="UniProtKB-KW"/>
</dbReference>
<gene>
    <name evidence="6" type="ORF">GJV85_02805</name>
</gene>
<dbReference type="InterPro" id="IPR051260">
    <property type="entry name" value="Diverse_substr_monoxygenases"/>
</dbReference>
<protein>
    <submittedName>
        <fullName evidence="6">LLM class flavin-dependent oxidoreductase</fullName>
    </submittedName>
</protein>
<dbReference type="InterPro" id="IPR011251">
    <property type="entry name" value="Luciferase-like_dom"/>
</dbReference>
<evidence type="ECO:0000313" key="6">
    <source>
        <dbReference type="EMBL" id="QSZ41089.1"/>
    </source>
</evidence>
<keyword evidence="4" id="KW-0503">Monooxygenase</keyword>
<keyword evidence="2" id="KW-0288">FMN</keyword>
<dbReference type="EMBL" id="CP046072">
    <property type="protein sequence ID" value="QSZ41089.1"/>
    <property type="molecule type" value="Genomic_DNA"/>
</dbReference>
<organism evidence="6 7">
    <name type="scientific">Sulfurimonas aquatica</name>
    <dbReference type="NCBI Taxonomy" id="2672570"/>
    <lineage>
        <taxon>Bacteria</taxon>
        <taxon>Pseudomonadati</taxon>
        <taxon>Campylobacterota</taxon>
        <taxon>Epsilonproteobacteria</taxon>
        <taxon>Campylobacterales</taxon>
        <taxon>Sulfurimonadaceae</taxon>
        <taxon>Sulfurimonas</taxon>
    </lineage>
</organism>
<proteinExistence type="predicted"/>
<dbReference type="Gene3D" id="3.20.20.30">
    <property type="entry name" value="Luciferase-like domain"/>
    <property type="match status" value="1"/>
</dbReference>
<dbReference type="PANTHER" id="PTHR30011:SF16">
    <property type="entry name" value="C2H2 FINGER DOMAIN TRANSCRIPTION FACTOR (EUROFUNG)-RELATED"/>
    <property type="match status" value="1"/>
</dbReference>
<dbReference type="GO" id="GO:0016705">
    <property type="term" value="F:oxidoreductase activity, acting on paired donors, with incorporation or reduction of molecular oxygen"/>
    <property type="evidence" value="ECO:0007669"/>
    <property type="project" value="InterPro"/>
</dbReference>
<keyword evidence="7" id="KW-1185">Reference proteome</keyword>
<evidence type="ECO:0000313" key="7">
    <source>
        <dbReference type="Proteomes" id="UP000671852"/>
    </source>
</evidence>
<dbReference type="Proteomes" id="UP000671852">
    <property type="component" value="Chromosome"/>
</dbReference>
<reference evidence="6" key="1">
    <citation type="submission" date="2019-11" db="EMBL/GenBank/DDBJ databases">
        <authorList>
            <person name="Kojima H."/>
        </authorList>
    </citation>
    <scope>NUCLEOTIDE SEQUENCE</scope>
    <source>
        <strain evidence="6">H1576</strain>
    </source>
</reference>